<dbReference type="RefSeq" id="XP_003059609.1">
    <property type="nucleotide sequence ID" value="XM_003059563.1"/>
</dbReference>
<gene>
    <name evidence="1" type="ORF">MICPUCDRAFT_59062</name>
</gene>
<dbReference type="AlphaFoldDB" id="C1MV58"/>
<proteinExistence type="predicted"/>
<dbReference type="GeneID" id="9685049"/>
<dbReference type="OMA" id="HAVEWCE"/>
<reference evidence="1 2" key="1">
    <citation type="journal article" date="2009" name="Science">
        <title>Green evolution and dynamic adaptations revealed by genomes of the marine picoeukaryotes Micromonas.</title>
        <authorList>
            <person name="Worden A.Z."/>
            <person name="Lee J.H."/>
            <person name="Mock T."/>
            <person name="Rouze P."/>
            <person name="Simmons M.P."/>
            <person name="Aerts A.L."/>
            <person name="Allen A.E."/>
            <person name="Cuvelier M.L."/>
            <person name="Derelle E."/>
            <person name="Everett M.V."/>
            <person name="Foulon E."/>
            <person name="Grimwood J."/>
            <person name="Gundlach H."/>
            <person name="Henrissat B."/>
            <person name="Napoli C."/>
            <person name="McDonald S.M."/>
            <person name="Parker M.S."/>
            <person name="Rombauts S."/>
            <person name="Salamov A."/>
            <person name="Von Dassow P."/>
            <person name="Badger J.H."/>
            <person name="Coutinho P.M."/>
            <person name="Demir E."/>
            <person name="Dubchak I."/>
            <person name="Gentemann C."/>
            <person name="Eikrem W."/>
            <person name="Gready J.E."/>
            <person name="John U."/>
            <person name="Lanier W."/>
            <person name="Lindquist E.A."/>
            <person name="Lucas S."/>
            <person name="Mayer K.F."/>
            <person name="Moreau H."/>
            <person name="Not F."/>
            <person name="Otillar R."/>
            <person name="Panaud O."/>
            <person name="Pangilinan J."/>
            <person name="Paulsen I."/>
            <person name="Piegu B."/>
            <person name="Poliakov A."/>
            <person name="Robbens S."/>
            <person name="Schmutz J."/>
            <person name="Toulza E."/>
            <person name="Wyss T."/>
            <person name="Zelensky A."/>
            <person name="Zhou K."/>
            <person name="Armbrust E.V."/>
            <person name="Bhattacharya D."/>
            <person name="Goodenough U.W."/>
            <person name="Van de Peer Y."/>
            <person name="Grigoriev I.V."/>
        </authorList>
    </citation>
    <scope>NUCLEOTIDE SEQUENCE [LARGE SCALE GENOMIC DNA]</scope>
    <source>
        <strain evidence="1 2">CCMP1545</strain>
    </source>
</reference>
<dbReference type="EMBL" id="GG663740">
    <property type="protein sequence ID" value="EEH56741.1"/>
    <property type="molecule type" value="Genomic_DNA"/>
</dbReference>
<evidence type="ECO:0000313" key="1">
    <source>
        <dbReference type="EMBL" id="EEH56741.1"/>
    </source>
</evidence>
<dbReference type="OrthoDB" id="568296at2759"/>
<sequence>MFSSPTRGVALLPFKTKPPRLSVVLVAVAVAFAAVHVARGALSILLNDEWPRGLRRLSASSRDFFFDATSRTSRASPPRLGPRCDDDARFPDTHSPSMTAAEVRAMTRYVRGEHVVGAEAAATTPTTVVTSESHRNATRERINRWNDGDGPVYLEWGVGGSTSVFGVQSSRAHSVEHAEEWCEIVRGWPELRCMRRSRRWRLLCHAPRTKLAKWGYPAAADDDAFEDDMRPYVQAPGTFGVDAFDVVLIDGRYRNACAYAVIPFLRDDSIVAWHDWDDASWRRLLELEDAAAASIAAGAAAAATAAEPPPSWPSERQYWRAASALFTPIERVDSLVFFRVKDIVRARMKLVA</sequence>
<keyword evidence="2" id="KW-1185">Reference proteome</keyword>
<dbReference type="KEGG" id="mpp:MICPUCDRAFT_59062"/>
<dbReference type="Proteomes" id="UP000001876">
    <property type="component" value="Unassembled WGS sequence"/>
</dbReference>
<organism evidence="2">
    <name type="scientific">Micromonas pusilla (strain CCMP1545)</name>
    <name type="common">Picoplanktonic green alga</name>
    <dbReference type="NCBI Taxonomy" id="564608"/>
    <lineage>
        <taxon>Eukaryota</taxon>
        <taxon>Viridiplantae</taxon>
        <taxon>Chlorophyta</taxon>
        <taxon>Mamiellophyceae</taxon>
        <taxon>Mamiellales</taxon>
        <taxon>Mamiellaceae</taxon>
        <taxon>Micromonas</taxon>
    </lineage>
</organism>
<dbReference type="InterPro" id="IPR029063">
    <property type="entry name" value="SAM-dependent_MTases_sf"/>
</dbReference>
<dbReference type="Gene3D" id="3.40.50.150">
    <property type="entry name" value="Vaccinia Virus protein VP39"/>
    <property type="match status" value="1"/>
</dbReference>
<evidence type="ECO:0000313" key="2">
    <source>
        <dbReference type="Proteomes" id="UP000001876"/>
    </source>
</evidence>
<name>C1MV58_MICPC</name>
<protein>
    <submittedName>
        <fullName evidence="1">Predicted protein</fullName>
    </submittedName>
</protein>
<accession>C1MV58</accession>